<name>U6G3J1_9EIME</name>
<reference evidence="1" key="2">
    <citation type="submission" date="2013-10" db="EMBL/GenBank/DDBJ databases">
        <authorList>
            <person name="Aslett M."/>
        </authorList>
    </citation>
    <scope>NUCLEOTIDE SEQUENCE [LARGE SCALE GENOMIC DNA]</scope>
    <source>
        <strain evidence="1">Houghton</strain>
    </source>
</reference>
<accession>U6G3J1</accession>
<dbReference type="Proteomes" id="UP000018201">
    <property type="component" value="Unassembled WGS sequence"/>
</dbReference>
<gene>
    <name evidence="1" type="ORF">EPH_0036160</name>
</gene>
<sequence length="73" mass="7745">MVNWLKGGRMVFMQRGRARLEGLGWSCECLVDGAGVACKGAGIAQGRRFGVARGFAEVSSPFVGIVNERWGAG</sequence>
<reference evidence="1" key="1">
    <citation type="submission" date="2013-10" db="EMBL/GenBank/DDBJ databases">
        <title>Genomic analysis of the causative agents of coccidiosis in chickens.</title>
        <authorList>
            <person name="Reid A.J."/>
            <person name="Blake D."/>
            <person name="Billington K."/>
            <person name="Browne H."/>
            <person name="Dunn M."/>
            <person name="Hung S."/>
            <person name="Kawahara F."/>
            <person name="Miranda-Saavedra D."/>
            <person name="Mourier T."/>
            <person name="Nagra H."/>
            <person name="Otto T.D."/>
            <person name="Rawlings N."/>
            <person name="Sanchez A."/>
            <person name="Sanders M."/>
            <person name="Subramaniam C."/>
            <person name="Tay Y."/>
            <person name="Dear P."/>
            <person name="Doerig C."/>
            <person name="Gruber A."/>
            <person name="Parkinson J."/>
            <person name="Shirley M."/>
            <person name="Wan K.L."/>
            <person name="Berriman M."/>
            <person name="Tomley F."/>
            <person name="Pain A."/>
        </authorList>
    </citation>
    <scope>NUCLEOTIDE SEQUENCE [LARGE SCALE GENOMIC DNA]</scope>
    <source>
        <strain evidence="1">Houghton</strain>
    </source>
</reference>
<protein>
    <submittedName>
        <fullName evidence="1">Uncharacterized protein</fullName>
    </submittedName>
</protein>
<proteinExistence type="predicted"/>
<dbReference type="AlphaFoldDB" id="U6G3J1"/>
<evidence type="ECO:0000313" key="2">
    <source>
        <dbReference type="Proteomes" id="UP000018201"/>
    </source>
</evidence>
<evidence type="ECO:0000313" key="1">
    <source>
        <dbReference type="EMBL" id="CDI74791.1"/>
    </source>
</evidence>
<organism evidence="1 2">
    <name type="scientific">Eimeria praecox</name>
    <dbReference type="NCBI Taxonomy" id="51316"/>
    <lineage>
        <taxon>Eukaryota</taxon>
        <taxon>Sar</taxon>
        <taxon>Alveolata</taxon>
        <taxon>Apicomplexa</taxon>
        <taxon>Conoidasida</taxon>
        <taxon>Coccidia</taxon>
        <taxon>Eucoccidiorida</taxon>
        <taxon>Eimeriorina</taxon>
        <taxon>Eimeriidae</taxon>
        <taxon>Eimeria</taxon>
    </lineage>
</organism>
<keyword evidence="2" id="KW-1185">Reference proteome</keyword>
<dbReference type="EMBL" id="HG690544">
    <property type="protein sequence ID" value="CDI74791.1"/>
    <property type="molecule type" value="Genomic_DNA"/>
</dbReference>
<dbReference type="VEuPathDB" id="ToxoDB:EPH_0036160"/>